<dbReference type="Proteomes" id="UP000069001">
    <property type="component" value="Unassembled WGS sequence"/>
</dbReference>
<comment type="caution">
    <text evidence="2">The sequence shown here is derived from an EMBL/GenBank/DDBJ whole genome shotgun (WGS) entry which is preliminary data.</text>
</comment>
<reference evidence="2 3" key="1">
    <citation type="submission" date="2015-11" db="EMBL/GenBank/DDBJ databases">
        <title>Expanding the genomic diversity of Burkholderia species for the development of highly accurate diagnostics.</title>
        <authorList>
            <person name="Sahl J."/>
            <person name="Keim P."/>
            <person name="Wagner D."/>
        </authorList>
    </citation>
    <scope>NUCLEOTIDE SEQUENCE [LARGE SCALE GENOMIC DNA]</scope>
    <source>
        <strain evidence="2 3">MSMB1302</strain>
    </source>
</reference>
<dbReference type="Pfam" id="PF13503">
    <property type="entry name" value="DUF4123"/>
    <property type="match status" value="1"/>
</dbReference>
<evidence type="ECO:0000259" key="1">
    <source>
        <dbReference type="Pfam" id="PF13503"/>
    </source>
</evidence>
<accession>A0A118KHA1</accession>
<name>A0A118KHA1_BURCE</name>
<dbReference type="EMBL" id="LOYH01000062">
    <property type="protein sequence ID" value="KVK80084.1"/>
    <property type="molecule type" value="Genomic_DNA"/>
</dbReference>
<gene>
    <name evidence="2" type="ORF">WS90_01725</name>
</gene>
<proteinExistence type="predicted"/>
<protein>
    <recommendedName>
        <fullName evidence="1">DUF4123 domain-containing protein</fullName>
    </recommendedName>
</protein>
<dbReference type="InterPro" id="IPR025391">
    <property type="entry name" value="DUF4123"/>
</dbReference>
<feature type="domain" description="DUF4123" evidence="1">
    <location>
        <begin position="54"/>
        <end position="166"/>
    </location>
</feature>
<dbReference type="RefSeq" id="WP_059730413.1">
    <property type="nucleotide sequence ID" value="NZ_LOYH01000062.1"/>
</dbReference>
<sequence>MINTPASPLLTWQRLDLPVDALPDSPFRHLLLMTVPLQNWVYRPPPQEGEWQPAYAPGVLDLVQEWDPFPHRAWLWQHGPLDDIYDQGPPLVDATAQHALMQHALAEWVPIGGAVVIGADADLDTLATHLSSLVQIALPDESQAHLDIQPHHLAAWLDALDEDQRNVWLGPMTSLLWRTHWGPVKAWMRLDRTATPSRDDNAAPFTLRPHEWTRFDANTSEHFLLSRSYEVQALPQHARRSLDDIRQWVAQLLQVAAQLYISDDDVARRYVDLVARHPWLLEDREAVAILNDLTESPQARVRQLAALANTKESSHD</sequence>
<evidence type="ECO:0000313" key="2">
    <source>
        <dbReference type="EMBL" id="KVK80084.1"/>
    </source>
</evidence>
<organism evidence="2 3">
    <name type="scientific">Burkholderia cepacia</name>
    <name type="common">Pseudomonas cepacia</name>
    <dbReference type="NCBI Taxonomy" id="292"/>
    <lineage>
        <taxon>Bacteria</taxon>
        <taxon>Pseudomonadati</taxon>
        <taxon>Pseudomonadota</taxon>
        <taxon>Betaproteobacteria</taxon>
        <taxon>Burkholderiales</taxon>
        <taxon>Burkholderiaceae</taxon>
        <taxon>Burkholderia</taxon>
        <taxon>Burkholderia cepacia complex</taxon>
    </lineage>
</organism>
<evidence type="ECO:0000313" key="3">
    <source>
        <dbReference type="Proteomes" id="UP000069001"/>
    </source>
</evidence>
<dbReference type="AlphaFoldDB" id="A0A118KHA1"/>